<gene>
    <name evidence="1" type="ORF">RDB_LOCUS113702</name>
</gene>
<name>A0A8H3C6I1_9AGAM</name>
<dbReference type="AlphaFoldDB" id="A0A8H3C6I1"/>
<dbReference type="PANTHER" id="PTHR31912:SF34">
    <property type="entry name" value="NOTOCHORD-RELATED PROTEIN"/>
    <property type="match status" value="1"/>
</dbReference>
<organism evidence="1 2">
    <name type="scientific">Rhizoctonia solani</name>
    <dbReference type="NCBI Taxonomy" id="456999"/>
    <lineage>
        <taxon>Eukaryota</taxon>
        <taxon>Fungi</taxon>
        <taxon>Dikarya</taxon>
        <taxon>Basidiomycota</taxon>
        <taxon>Agaricomycotina</taxon>
        <taxon>Agaricomycetes</taxon>
        <taxon>Cantharellales</taxon>
        <taxon>Ceratobasidiaceae</taxon>
        <taxon>Rhizoctonia</taxon>
    </lineage>
</organism>
<sequence>MLEEIAQELEEALANGINAYDCETHEEVTVIPWVYAMQGDNPMQSELSSHIGMTGKFFCRVCYVRGKDKDREGGQESVVERVKEFMEVHRLRHAAETIAELQKQESYALRGTFSLVDTEARKTGVKDKYLSSFLAVLKDQAETQLARSSKQSSVDLIRKLRENMPERLINPGLFIHELDANQDTPVEILHVILLGVAKYFWRDAVSRQSTAGKEELKARINSLDVSGLNLGPLRGTTLVQYAKSLTGRDFRAIIQTGPIILHGLLPPCVFEAWLALSHVAPLAFQQEIDNMDVYLPRLVSSINNLLQATVLWSAQWFNKPKFHVLLHLPEHIRRFGPATLFATETFESYNAVIRLRSIHSNRHAPSHDIARAFCRLYAIRFLVSGGWVTCSPLDQPESHNTTPITPRQAGSAILELRKDQIFMDLMEMSHYSYIGQQVPAKFTLVQSSSSTLWNDTASSRSESAPNLGNLSVRACEKILLQNHDTARLNGFGLIRYNNRLCPVQVVEILISTQPTQVVGMTVKLTPLAAESNNIYNMPEILLDSPTTKHVFIQEEVCAS</sequence>
<proteinExistence type="predicted"/>
<evidence type="ECO:0000313" key="2">
    <source>
        <dbReference type="Proteomes" id="UP000663888"/>
    </source>
</evidence>
<protein>
    <submittedName>
        <fullName evidence="1">Uncharacterized protein</fullName>
    </submittedName>
</protein>
<dbReference type="Proteomes" id="UP000663888">
    <property type="component" value="Unassembled WGS sequence"/>
</dbReference>
<evidence type="ECO:0000313" key="1">
    <source>
        <dbReference type="EMBL" id="CAE6474364.1"/>
    </source>
</evidence>
<accession>A0A8H3C6I1</accession>
<dbReference type="EMBL" id="CAJMWX010001209">
    <property type="protein sequence ID" value="CAE6474364.1"/>
    <property type="molecule type" value="Genomic_DNA"/>
</dbReference>
<reference evidence="1" key="1">
    <citation type="submission" date="2021-01" db="EMBL/GenBank/DDBJ databases">
        <authorList>
            <person name="Kaushik A."/>
        </authorList>
    </citation>
    <scope>NUCLEOTIDE SEQUENCE</scope>
    <source>
        <strain evidence="1">AG4-R118</strain>
    </source>
</reference>
<comment type="caution">
    <text evidence="1">The sequence shown here is derived from an EMBL/GenBank/DDBJ whole genome shotgun (WGS) entry which is preliminary data.</text>
</comment>
<dbReference type="PANTHER" id="PTHR31912">
    <property type="entry name" value="IP13529P"/>
    <property type="match status" value="1"/>
</dbReference>